<comment type="function">
    <text evidence="5">Could be a nuclease involved in processing of the 5'-end of pre-16S rRNA.</text>
</comment>
<dbReference type="GO" id="GO:0004518">
    <property type="term" value="F:nuclease activity"/>
    <property type="evidence" value="ECO:0007669"/>
    <property type="project" value="UniProtKB-KW"/>
</dbReference>
<comment type="caution">
    <text evidence="7">The sequence shown here is derived from an EMBL/GenBank/DDBJ whole genome shotgun (WGS) entry which is preliminary data.</text>
</comment>
<dbReference type="GO" id="GO:0005829">
    <property type="term" value="C:cytosol"/>
    <property type="evidence" value="ECO:0007669"/>
    <property type="project" value="TreeGrafter"/>
</dbReference>
<dbReference type="GO" id="GO:0000967">
    <property type="term" value="P:rRNA 5'-end processing"/>
    <property type="evidence" value="ECO:0007669"/>
    <property type="project" value="UniProtKB-UniRule"/>
</dbReference>
<dbReference type="Proteomes" id="UP000294613">
    <property type="component" value="Unassembled WGS sequence"/>
</dbReference>
<dbReference type="Pfam" id="PF03652">
    <property type="entry name" value="RuvX"/>
    <property type="match status" value="1"/>
</dbReference>
<feature type="domain" description="YqgF/RNase H-like" evidence="6">
    <location>
        <begin position="1"/>
        <end position="104"/>
    </location>
</feature>
<organism evidence="7 8">
    <name type="scientific">Faecalimonas umbilicata</name>
    <dbReference type="NCBI Taxonomy" id="1912855"/>
    <lineage>
        <taxon>Bacteria</taxon>
        <taxon>Bacillati</taxon>
        <taxon>Bacillota</taxon>
        <taxon>Clostridia</taxon>
        <taxon>Lachnospirales</taxon>
        <taxon>Lachnospiraceae</taxon>
        <taxon>Faecalimonas</taxon>
    </lineage>
</organism>
<dbReference type="GO" id="GO:0016788">
    <property type="term" value="F:hydrolase activity, acting on ester bonds"/>
    <property type="evidence" value="ECO:0007669"/>
    <property type="project" value="UniProtKB-UniRule"/>
</dbReference>
<sequence length="151" mass="17479">MRIMGLDYGSKTVGVAISDPLGLTAQGIETICRKEENKLRKTLARIEALVQEYQVEEIVLGFPKNMNNTVGDRAEKSLEFKEMLERRTALPVTMWDERLTTVEAERTLIENNVRREDRKKYVDKIAAVFILQGYLDSVYFRQKSDEDMEEV</sequence>
<evidence type="ECO:0000256" key="4">
    <source>
        <dbReference type="ARBA" id="ARBA00022801"/>
    </source>
</evidence>
<gene>
    <name evidence="7" type="ORF">EDD74_12120</name>
</gene>
<dbReference type="CDD" id="cd16964">
    <property type="entry name" value="YqgF"/>
    <property type="match status" value="1"/>
</dbReference>
<dbReference type="InterPro" id="IPR005227">
    <property type="entry name" value="YqgF"/>
</dbReference>
<name>A0A4R3JLY4_9FIRM</name>
<evidence type="ECO:0000313" key="7">
    <source>
        <dbReference type="EMBL" id="TCS65991.1"/>
    </source>
</evidence>
<evidence type="ECO:0000256" key="2">
    <source>
        <dbReference type="ARBA" id="ARBA00022517"/>
    </source>
</evidence>
<dbReference type="InterPro" id="IPR037027">
    <property type="entry name" value="YqgF/RNaseH-like_dom_sf"/>
</dbReference>
<evidence type="ECO:0000256" key="5">
    <source>
        <dbReference type="HAMAP-Rule" id="MF_00651"/>
    </source>
</evidence>
<protein>
    <recommendedName>
        <fullName evidence="5">Putative pre-16S rRNA nuclease</fullName>
        <ecNumber evidence="5">3.1.-.-</ecNumber>
    </recommendedName>
</protein>
<keyword evidence="4 5" id="KW-0378">Hydrolase</keyword>
<dbReference type="InterPro" id="IPR012337">
    <property type="entry name" value="RNaseH-like_sf"/>
</dbReference>
<proteinExistence type="inferred from homology"/>
<dbReference type="NCBIfam" id="TIGR00250">
    <property type="entry name" value="RNAse_H_YqgF"/>
    <property type="match status" value="1"/>
</dbReference>
<keyword evidence="2 5" id="KW-0690">Ribosome biogenesis</keyword>
<dbReference type="AlphaFoldDB" id="A0A4R3JLY4"/>
<dbReference type="PANTHER" id="PTHR33317:SF4">
    <property type="entry name" value="POLYNUCLEOTIDYL TRANSFERASE, RIBONUCLEASE H-LIKE SUPERFAMILY PROTEIN"/>
    <property type="match status" value="1"/>
</dbReference>
<dbReference type="HAMAP" id="MF_00651">
    <property type="entry name" value="Nuclease_YqgF"/>
    <property type="match status" value="1"/>
</dbReference>
<dbReference type="RefSeq" id="WP_009262784.1">
    <property type="nucleotide sequence ID" value="NZ_BHEO01000008.1"/>
</dbReference>
<evidence type="ECO:0000313" key="8">
    <source>
        <dbReference type="Proteomes" id="UP000294613"/>
    </source>
</evidence>
<reference evidence="7 8" key="1">
    <citation type="submission" date="2019-03" db="EMBL/GenBank/DDBJ databases">
        <title>Genomic Encyclopedia of Type Strains, Phase IV (KMG-IV): sequencing the most valuable type-strain genomes for metagenomic binning, comparative biology and taxonomic classification.</title>
        <authorList>
            <person name="Goeker M."/>
        </authorList>
    </citation>
    <scope>NUCLEOTIDE SEQUENCE [LARGE SCALE GENOMIC DNA]</scope>
    <source>
        <strain evidence="7 8">DSM 103426</strain>
    </source>
</reference>
<evidence type="ECO:0000259" key="6">
    <source>
        <dbReference type="SMART" id="SM00732"/>
    </source>
</evidence>
<dbReference type="InterPro" id="IPR006641">
    <property type="entry name" value="YqgF/RNaseH-like_dom"/>
</dbReference>
<dbReference type="PANTHER" id="PTHR33317">
    <property type="entry name" value="POLYNUCLEOTIDYL TRANSFERASE, RIBONUCLEASE H-LIKE SUPERFAMILY PROTEIN"/>
    <property type="match status" value="1"/>
</dbReference>
<dbReference type="EC" id="3.1.-.-" evidence="5"/>
<dbReference type="EMBL" id="SLZV01000021">
    <property type="protein sequence ID" value="TCS65991.1"/>
    <property type="molecule type" value="Genomic_DNA"/>
</dbReference>
<comment type="similarity">
    <text evidence="5">Belongs to the YqgF HJR family.</text>
</comment>
<comment type="subcellular location">
    <subcellularLocation>
        <location evidence="5">Cytoplasm</location>
    </subcellularLocation>
</comment>
<dbReference type="Gene3D" id="3.30.420.140">
    <property type="entry name" value="YqgF/RNase H-like domain"/>
    <property type="match status" value="1"/>
</dbReference>
<dbReference type="SMART" id="SM00732">
    <property type="entry name" value="YqgFc"/>
    <property type="match status" value="1"/>
</dbReference>
<accession>A0A4R3JLY4</accession>
<keyword evidence="1 5" id="KW-0963">Cytoplasm</keyword>
<evidence type="ECO:0000256" key="3">
    <source>
        <dbReference type="ARBA" id="ARBA00022722"/>
    </source>
</evidence>
<dbReference type="SUPFAM" id="SSF53098">
    <property type="entry name" value="Ribonuclease H-like"/>
    <property type="match status" value="1"/>
</dbReference>
<keyword evidence="3 5" id="KW-0540">Nuclease</keyword>
<evidence type="ECO:0000256" key="1">
    <source>
        <dbReference type="ARBA" id="ARBA00022490"/>
    </source>
</evidence>